<reference evidence="2" key="1">
    <citation type="submission" date="2013-07" db="EMBL/GenBank/DDBJ databases">
        <authorList>
            <person name="Geib S."/>
        </authorList>
    </citation>
    <scope>NUCLEOTIDE SEQUENCE</scope>
</reference>
<evidence type="ECO:0000313" key="2">
    <source>
        <dbReference type="EMBL" id="JAC00886.1"/>
    </source>
</evidence>
<sequence length="261" mass="29383">MQPIPVDKVLMALSILLATPENYIQLNSKGVDLSSLQRGDFDKNVLAHCRASEMGNLTDDMDRVMNNQMLIKNRINSTQLKLSAFKTHLSNTNSIGCSKQQFGEVLMKVPQILATFSVWCVSNKFGNNWLLVAKRNFNGKLFLKKSTESEENSIGHFSGEYFIGFEKLRAITDSQLCELLIVETETSSKQQWYDYYQYVAFGGNNKVKLLGEHKSNRLNKPLGLLAHALAVNEKLKLTLNTDVTIYLRRAELGVVSQLTGI</sequence>
<dbReference type="Gene3D" id="3.90.215.10">
    <property type="entry name" value="Gamma Fibrinogen, chain A, domain 1"/>
    <property type="match status" value="1"/>
</dbReference>
<dbReference type="OrthoDB" id="7918825at2759"/>
<dbReference type="InterPro" id="IPR002181">
    <property type="entry name" value="Fibrinogen_a/b/g_C_dom"/>
</dbReference>
<name>W8BHY4_CERCA</name>
<feature type="domain" description="Fibrinogen C-terminal" evidence="1">
    <location>
        <begin position="114"/>
        <end position="209"/>
    </location>
</feature>
<reference evidence="2" key="2">
    <citation type="journal article" date="2014" name="BMC Genomics">
        <title>A genomic perspective to assessing quality of mass-reared SIT flies used in Mediterranean fruit fly (Ceratitis capitata) eradication in California.</title>
        <authorList>
            <person name="Calla B."/>
            <person name="Hall B."/>
            <person name="Hou S."/>
            <person name="Geib S.M."/>
        </authorList>
    </citation>
    <scope>NUCLEOTIDE SEQUENCE</scope>
</reference>
<dbReference type="Pfam" id="PF00147">
    <property type="entry name" value="Fibrinogen_C"/>
    <property type="match status" value="1"/>
</dbReference>
<organism evidence="2">
    <name type="scientific">Ceratitis capitata</name>
    <name type="common">Mediterranean fruit fly</name>
    <name type="synonym">Tephritis capitata</name>
    <dbReference type="NCBI Taxonomy" id="7213"/>
    <lineage>
        <taxon>Eukaryota</taxon>
        <taxon>Metazoa</taxon>
        <taxon>Ecdysozoa</taxon>
        <taxon>Arthropoda</taxon>
        <taxon>Hexapoda</taxon>
        <taxon>Insecta</taxon>
        <taxon>Pterygota</taxon>
        <taxon>Neoptera</taxon>
        <taxon>Endopterygota</taxon>
        <taxon>Diptera</taxon>
        <taxon>Brachycera</taxon>
        <taxon>Muscomorpha</taxon>
        <taxon>Tephritoidea</taxon>
        <taxon>Tephritidae</taxon>
        <taxon>Ceratitis</taxon>
        <taxon>Ceratitis</taxon>
    </lineage>
</organism>
<dbReference type="SUPFAM" id="SSF56496">
    <property type="entry name" value="Fibrinogen C-terminal domain-like"/>
    <property type="match status" value="1"/>
</dbReference>
<dbReference type="InterPro" id="IPR014716">
    <property type="entry name" value="Fibrinogen_a/b/g_C_1"/>
</dbReference>
<dbReference type="EMBL" id="GAMC01005670">
    <property type="protein sequence ID" value="JAC00886.1"/>
    <property type="molecule type" value="mRNA"/>
</dbReference>
<evidence type="ECO:0000259" key="1">
    <source>
        <dbReference type="Pfam" id="PF00147"/>
    </source>
</evidence>
<proteinExistence type="evidence at transcript level"/>
<accession>W8BHY4</accession>
<dbReference type="AlphaFoldDB" id="W8BHY4"/>
<protein>
    <recommendedName>
        <fullName evidence="1">Fibrinogen C-terminal domain-containing protein</fullName>
    </recommendedName>
</protein>
<dbReference type="InterPro" id="IPR036056">
    <property type="entry name" value="Fibrinogen-like_C"/>
</dbReference>